<feature type="chain" id="PRO_5007151320" evidence="1">
    <location>
        <begin position="28"/>
        <end position="409"/>
    </location>
</feature>
<dbReference type="Gene3D" id="1.10.260.160">
    <property type="match status" value="1"/>
</dbReference>
<evidence type="ECO:0000313" key="2">
    <source>
        <dbReference type="EMBL" id="KUL31242.1"/>
    </source>
</evidence>
<gene>
    <name evidence="2" type="ORF">ADL15_22580</name>
</gene>
<dbReference type="Proteomes" id="UP000053244">
    <property type="component" value="Unassembled WGS sequence"/>
</dbReference>
<keyword evidence="1" id="KW-0732">Signal</keyword>
<evidence type="ECO:0000256" key="1">
    <source>
        <dbReference type="SAM" id="SignalP"/>
    </source>
</evidence>
<name>A0A117MR46_9ACTN</name>
<dbReference type="PANTHER" id="PTHR34853:SF1">
    <property type="entry name" value="LIPASE 5"/>
    <property type="match status" value="1"/>
</dbReference>
<evidence type="ECO:0000313" key="3">
    <source>
        <dbReference type="Proteomes" id="UP000053244"/>
    </source>
</evidence>
<dbReference type="GO" id="GO:0016042">
    <property type="term" value="P:lipid catabolic process"/>
    <property type="evidence" value="ECO:0007669"/>
    <property type="project" value="InterPro"/>
</dbReference>
<accession>A0A117MR46</accession>
<reference evidence="2 3" key="1">
    <citation type="submission" date="2015-10" db="EMBL/GenBank/DDBJ databases">
        <authorList>
            <person name="Gilbert D.G."/>
        </authorList>
    </citation>
    <scope>NUCLEOTIDE SEQUENCE [LARGE SCALE GENOMIC DNA]</scope>
    <source>
        <strain evidence="2 3">NRRL B-16712</strain>
    </source>
</reference>
<dbReference type="Gene3D" id="3.40.50.1820">
    <property type="entry name" value="alpha/beta hydrolase"/>
    <property type="match status" value="1"/>
</dbReference>
<proteinExistence type="predicted"/>
<dbReference type="InterPro" id="IPR029058">
    <property type="entry name" value="AB_hydrolase_fold"/>
</dbReference>
<dbReference type="EMBL" id="LLZH01000223">
    <property type="protein sequence ID" value="KUL31242.1"/>
    <property type="molecule type" value="Genomic_DNA"/>
</dbReference>
<protein>
    <submittedName>
        <fullName evidence="2">Lipase</fullName>
    </submittedName>
</protein>
<dbReference type="PIRSF" id="PIRSF029171">
    <property type="entry name" value="Esterase_LipA"/>
    <property type="match status" value="1"/>
</dbReference>
<dbReference type="OrthoDB" id="4857813at2"/>
<keyword evidence="3" id="KW-1185">Reference proteome</keyword>
<dbReference type="RefSeq" id="WP_067694586.1">
    <property type="nucleotide sequence ID" value="NZ_LLZH01000223.1"/>
</dbReference>
<dbReference type="SUPFAM" id="SSF53474">
    <property type="entry name" value="alpha/beta-Hydrolases"/>
    <property type="match status" value="1"/>
</dbReference>
<comment type="caution">
    <text evidence="2">The sequence shown here is derived from an EMBL/GenBank/DDBJ whole genome shotgun (WGS) entry which is preliminary data.</text>
</comment>
<feature type="signal peptide" evidence="1">
    <location>
        <begin position="1"/>
        <end position="27"/>
    </location>
</feature>
<dbReference type="InterPro" id="IPR005152">
    <property type="entry name" value="Lipase_secreted"/>
</dbReference>
<organism evidence="2 3">
    <name type="scientific">Actinoplanes awajinensis subsp. mycoplanecinus</name>
    <dbReference type="NCBI Taxonomy" id="135947"/>
    <lineage>
        <taxon>Bacteria</taxon>
        <taxon>Bacillati</taxon>
        <taxon>Actinomycetota</taxon>
        <taxon>Actinomycetes</taxon>
        <taxon>Micromonosporales</taxon>
        <taxon>Micromonosporaceae</taxon>
        <taxon>Actinoplanes</taxon>
    </lineage>
</organism>
<dbReference type="AlphaFoldDB" id="A0A117MR46"/>
<sequence length="409" mass="43187">MRTLRRIIAAGLLTAVAAAAIGGPAIAAPPAPTRGSLVAENPLATYATPGEVDTLLADGRFDPATDRYGVTLHQLIYRTVDTRGKPTTASGLLVLPINGDRRLSTVSFAHGTSVYRGDAPSLGEDTFLTGPAITFGSAGFAAVAPDYLGLGAGTGPHPWMDVPSETSASLDLLRAARTFAARQGRTLDRDVYASGFSQGASAALGLARALQGGADPWFRPAAVAPISGAYAIRRAEIPAVFTPEVQPRLASIYMAYLLTSYDRLHDIYRDPADVFQKDYVGIGDLLDASHPGVEVLEGAPATVGDLLTERGRELLFHPTPRFAAALREADSVCEWRPGVPARLYFSPGDEQAVNANTTACRDSFATHGVQVPVVDVGVDTSYSGMVHEGSELLAVPRITRWFTELAGSR</sequence>
<dbReference type="GO" id="GO:0004806">
    <property type="term" value="F:triacylglycerol lipase activity"/>
    <property type="evidence" value="ECO:0007669"/>
    <property type="project" value="InterPro"/>
</dbReference>
<dbReference type="PANTHER" id="PTHR34853">
    <property type="match status" value="1"/>
</dbReference>